<dbReference type="EMBL" id="JENY01000020">
    <property type="protein sequence ID" value="EXL04977.1"/>
    <property type="molecule type" value="Genomic_DNA"/>
</dbReference>
<dbReference type="Gene3D" id="3.90.1150.10">
    <property type="entry name" value="Aspartate Aminotransferase, domain 1"/>
    <property type="match status" value="1"/>
</dbReference>
<protein>
    <recommendedName>
        <fullName evidence="3">Aminotransferase class III</fullName>
    </recommendedName>
</protein>
<proteinExistence type="predicted"/>
<dbReference type="HOGENOM" id="CLU_2875896_0_0_5"/>
<accession>A0A011TLR0</accession>
<dbReference type="RefSeq" id="WP_035028107.1">
    <property type="nucleotide sequence ID" value="NZ_KK073892.1"/>
</dbReference>
<sequence>MATPSRLGGLINAAMQRNGLISRNMADAVVFCPPLIITCEQADYMFDIIARSSREVETKTGAA</sequence>
<dbReference type="InterPro" id="IPR015422">
    <property type="entry name" value="PyrdxlP-dep_Trfase_small"/>
</dbReference>
<dbReference type="AlphaFoldDB" id="A0A011TLR0"/>
<evidence type="ECO:0008006" key="3">
    <source>
        <dbReference type="Google" id="ProtNLM"/>
    </source>
</evidence>
<dbReference type="Proteomes" id="UP000019849">
    <property type="component" value="Unassembled WGS sequence"/>
</dbReference>
<dbReference type="PATRIC" id="fig|69279.3.peg.3018"/>
<evidence type="ECO:0000313" key="2">
    <source>
        <dbReference type="Proteomes" id="UP000019849"/>
    </source>
</evidence>
<evidence type="ECO:0000313" key="1">
    <source>
        <dbReference type="EMBL" id="EXL04977.1"/>
    </source>
</evidence>
<name>A0A011TLR0_9HYPH</name>
<dbReference type="STRING" id="69279.BG36_09620"/>
<comment type="caution">
    <text evidence="1">The sequence shown here is derived from an EMBL/GenBank/DDBJ whole genome shotgun (WGS) entry which is preliminary data.</text>
</comment>
<gene>
    <name evidence="1" type="ORF">BG36_09620</name>
</gene>
<reference evidence="1 2" key="1">
    <citation type="submission" date="2014-02" db="EMBL/GenBank/DDBJ databases">
        <title>Aquamicrobium defluvii Genome sequencing.</title>
        <authorList>
            <person name="Wang X."/>
        </authorList>
    </citation>
    <scope>NUCLEOTIDE SEQUENCE [LARGE SCALE GENOMIC DNA]</scope>
    <source>
        <strain evidence="1 2">W13Z1</strain>
    </source>
</reference>
<organism evidence="1 2">
    <name type="scientific">Aquamicrobium defluvii</name>
    <dbReference type="NCBI Taxonomy" id="69279"/>
    <lineage>
        <taxon>Bacteria</taxon>
        <taxon>Pseudomonadati</taxon>
        <taxon>Pseudomonadota</taxon>
        <taxon>Alphaproteobacteria</taxon>
        <taxon>Hyphomicrobiales</taxon>
        <taxon>Phyllobacteriaceae</taxon>
        <taxon>Aquamicrobium</taxon>
    </lineage>
</organism>